<dbReference type="PANTHER" id="PTHR30036">
    <property type="entry name" value="D-XYLOSE-BINDING PERIPLASMIC PROTEIN"/>
    <property type="match status" value="1"/>
</dbReference>
<name>A0ABW6T218_9ACTN</name>
<evidence type="ECO:0000256" key="2">
    <source>
        <dbReference type="ARBA" id="ARBA00007639"/>
    </source>
</evidence>
<dbReference type="Gene3D" id="3.40.50.2300">
    <property type="match status" value="2"/>
</dbReference>
<keyword evidence="5" id="KW-1185">Reference proteome</keyword>
<feature type="domain" description="Periplasmic binding protein" evidence="3">
    <location>
        <begin position="58"/>
        <end position="314"/>
    </location>
</feature>
<dbReference type="PANTHER" id="PTHR30036:SF7">
    <property type="entry name" value="ABC TRANSPORTER PERIPLASMIC-BINDING PROTEIN YPHF"/>
    <property type="match status" value="1"/>
</dbReference>
<comment type="caution">
    <text evidence="4">The sequence shown here is derived from an EMBL/GenBank/DDBJ whole genome shotgun (WGS) entry which is preliminary data.</text>
</comment>
<reference evidence="4 5" key="1">
    <citation type="submission" date="2024-10" db="EMBL/GenBank/DDBJ databases">
        <title>The Natural Products Discovery Center: Release of the First 8490 Sequenced Strains for Exploring Actinobacteria Biosynthetic Diversity.</title>
        <authorList>
            <person name="Kalkreuter E."/>
            <person name="Kautsar S.A."/>
            <person name="Yang D."/>
            <person name="Bader C.D."/>
            <person name="Teijaro C.N."/>
            <person name="Fluegel L."/>
            <person name="Davis C.M."/>
            <person name="Simpson J.R."/>
            <person name="Lauterbach L."/>
            <person name="Steele A.D."/>
            <person name="Gui C."/>
            <person name="Meng S."/>
            <person name="Li G."/>
            <person name="Viehrig K."/>
            <person name="Ye F."/>
            <person name="Su P."/>
            <person name="Kiefer A.F."/>
            <person name="Nichols A."/>
            <person name="Cepeda A.J."/>
            <person name="Yan W."/>
            <person name="Fan B."/>
            <person name="Jiang Y."/>
            <person name="Adhikari A."/>
            <person name="Zheng C.-J."/>
            <person name="Schuster L."/>
            <person name="Cowan T.M."/>
            <person name="Smanski M.J."/>
            <person name="Chevrette M.G."/>
            <person name="De Carvalho L.P.S."/>
            <person name="Shen B."/>
        </authorList>
    </citation>
    <scope>NUCLEOTIDE SEQUENCE [LARGE SCALE GENOMIC DNA]</scope>
    <source>
        <strain evidence="4 5">NPDC002173</strain>
    </source>
</reference>
<proteinExistence type="inferred from homology"/>
<dbReference type="InterPro" id="IPR028082">
    <property type="entry name" value="Peripla_BP_I"/>
</dbReference>
<dbReference type="InterPro" id="IPR050555">
    <property type="entry name" value="Bact_Solute-Bind_Prot2"/>
</dbReference>
<sequence>MATNSPLSRRGLLISGSLATAGILATACSSEKEPSAAAASSGGSAADGPQKGKKVIFVVHDKNPFFAPVQRGFEDFGAIMGWQTQFIGPPAQDTQKTVELQASALSAKPDGVIFTRIDETSFDANIQKATSSGVKVILSNVASDGYEKLGVGFVGQNFVNAGDACGREIAKYAKERTGKSGGVIVCGNFAPGSTALEQRIQGIKQGIEAYNKENGTSFTTEVLVTSTDESKAVAAIDAKYTSKKDEIVGWAMAAFDHQYVSTWAKSKNLVGKFAVGGFDLIQPVLDGIKDKSIDFSLGQNPYAQGWIAAALLAEEFDPGYPARTYDTGAEVVDAANVEAVATREARFA</sequence>
<dbReference type="Proteomes" id="UP001602013">
    <property type="component" value="Unassembled WGS sequence"/>
</dbReference>
<dbReference type="PROSITE" id="PS51318">
    <property type="entry name" value="TAT"/>
    <property type="match status" value="1"/>
</dbReference>
<evidence type="ECO:0000256" key="1">
    <source>
        <dbReference type="ARBA" id="ARBA00004196"/>
    </source>
</evidence>
<dbReference type="Pfam" id="PF13407">
    <property type="entry name" value="Peripla_BP_4"/>
    <property type="match status" value="1"/>
</dbReference>
<gene>
    <name evidence="4" type="ORF">ACFYXI_33135</name>
</gene>
<comment type="subcellular location">
    <subcellularLocation>
        <location evidence="1">Cell envelope</location>
    </subcellularLocation>
</comment>
<organism evidence="4 5">
    <name type="scientific">Microtetraspora malaysiensis</name>
    <dbReference type="NCBI Taxonomy" id="161358"/>
    <lineage>
        <taxon>Bacteria</taxon>
        <taxon>Bacillati</taxon>
        <taxon>Actinomycetota</taxon>
        <taxon>Actinomycetes</taxon>
        <taxon>Streptosporangiales</taxon>
        <taxon>Streptosporangiaceae</taxon>
        <taxon>Microtetraspora</taxon>
    </lineage>
</organism>
<dbReference type="RefSeq" id="WP_387416665.1">
    <property type="nucleotide sequence ID" value="NZ_JBIASD010000031.1"/>
</dbReference>
<accession>A0ABW6T218</accession>
<evidence type="ECO:0000313" key="4">
    <source>
        <dbReference type="EMBL" id="MFF3670442.1"/>
    </source>
</evidence>
<comment type="similarity">
    <text evidence="2">Belongs to the bacterial solute-binding protein 2 family.</text>
</comment>
<dbReference type="InterPro" id="IPR006311">
    <property type="entry name" value="TAT_signal"/>
</dbReference>
<dbReference type="EMBL" id="JBIASD010000031">
    <property type="protein sequence ID" value="MFF3670442.1"/>
    <property type="molecule type" value="Genomic_DNA"/>
</dbReference>
<dbReference type="InterPro" id="IPR025997">
    <property type="entry name" value="SBP_2_dom"/>
</dbReference>
<evidence type="ECO:0000313" key="5">
    <source>
        <dbReference type="Proteomes" id="UP001602013"/>
    </source>
</evidence>
<evidence type="ECO:0000259" key="3">
    <source>
        <dbReference type="Pfam" id="PF13407"/>
    </source>
</evidence>
<protein>
    <submittedName>
        <fullName evidence="4">Substrate-binding domain-containing protein</fullName>
    </submittedName>
</protein>
<dbReference type="SUPFAM" id="SSF53822">
    <property type="entry name" value="Periplasmic binding protein-like I"/>
    <property type="match status" value="1"/>
</dbReference>